<evidence type="ECO:0000313" key="2">
    <source>
        <dbReference type="Proteomes" id="UP000553632"/>
    </source>
</evidence>
<feature type="non-terminal residue" evidence="1">
    <location>
        <position position="104"/>
    </location>
</feature>
<name>A0A7J6PVB6_PEROL</name>
<gene>
    <name evidence="1" type="ORF">FOZ63_024244</name>
</gene>
<accession>A0A7J6PVB6</accession>
<protein>
    <submittedName>
        <fullName evidence="1">Uncharacterized protein</fullName>
    </submittedName>
</protein>
<keyword evidence="2" id="KW-1185">Reference proteome</keyword>
<dbReference type="AlphaFoldDB" id="A0A7J6PVB6"/>
<proteinExistence type="predicted"/>
<sequence length="104" mass="11546">IRGQMEHDYGKEVLRARTDRTRRLRKAHFTRVRDLASIKSLGDPVGRLGKVIDRHSCPSSSLWAPALRDGPTFGDVGDTLAPSLNRVTAKKDFDQCASVEEALT</sequence>
<dbReference type="EMBL" id="JABANO010037481">
    <property type="protein sequence ID" value="KAF4700114.1"/>
    <property type="molecule type" value="Genomic_DNA"/>
</dbReference>
<evidence type="ECO:0000313" key="1">
    <source>
        <dbReference type="EMBL" id="KAF4700114.1"/>
    </source>
</evidence>
<organism evidence="1 2">
    <name type="scientific">Perkinsus olseni</name>
    <name type="common">Perkinsus atlanticus</name>
    <dbReference type="NCBI Taxonomy" id="32597"/>
    <lineage>
        <taxon>Eukaryota</taxon>
        <taxon>Sar</taxon>
        <taxon>Alveolata</taxon>
        <taxon>Perkinsozoa</taxon>
        <taxon>Perkinsea</taxon>
        <taxon>Perkinsida</taxon>
        <taxon>Perkinsidae</taxon>
        <taxon>Perkinsus</taxon>
    </lineage>
</organism>
<reference evidence="1 2" key="1">
    <citation type="submission" date="2020-04" db="EMBL/GenBank/DDBJ databases">
        <title>Perkinsus olseni comparative genomics.</title>
        <authorList>
            <person name="Bogema D.R."/>
        </authorList>
    </citation>
    <scope>NUCLEOTIDE SEQUENCE [LARGE SCALE GENOMIC DNA]</scope>
    <source>
        <strain evidence="1 2">ATCC PRA-207</strain>
    </source>
</reference>
<feature type="non-terminal residue" evidence="1">
    <location>
        <position position="1"/>
    </location>
</feature>
<comment type="caution">
    <text evidence="1">The sequence shown here is derived from an EMBL/GenBank/DDBJ whole genome shotgun (WGS) entry which is preliminary data.</text>
</comment>
<dbReference type="Proteomes" id="UP000553632">
    <property type="component" value="Unassembled WGS sequence"/>
</dbReference>